<name>A0A6C0KIY4_9ZZZZ</name>
<feature type="transmembrane region" description="Helical" evidence="1">
    <location>
        <begin position="45"/>
        <end position="67"/>
    </location>
</feature>
<feature type="transmembrane region" description="Helical" evidence="1">
    <location>
        <begin position="6"/>
        <end position="24"/>
    </location>
</feature>
<keyword evidence="1" id="KW-0472">Membrane</keyword>
<feature type="transmembrane region" description="Helical" evidence="1">
    <location>
        <begin position="79"/>
        <end position="98"/>
    </location>
</feature>
<dbReference type="AlphaFoldDB" id="A0A6C0KIY4"/>
<sequence>MYLDFFIQYTIAFCTTLFLCVFLLRVPHILTNQSSLINQYYYGHFTTSIPLDYVLVLIYLAISMWIIKMAEIKRQLYKIGIVIGTTCCLTGGFCYYYRQRPMSTEFFSKWFHKAGYMTIVYDVILLVMTYTIIEYLKNNK</sequence>
<evidence type="ECO:0000256" key="1">
    <source>
        <dbReference type="SAM" id="Phobius"/>
    </source>
</evidence>
<evidence type="ECO:0000313" key="2">
    <source>
        <dbReference type="EMBL" id="QHU17599.1"/>
    </source>
</evidence>
<protein>
    <submittedName>
        <fullName evidence="2">Uncharacterized protein</fullName>
    </submittedName>
</protein>
<keyword evidence="1" id="KW-0812">Transmembrane</keyword>
<feature type="transmembrane region" description="Helical" evidence="1">
    <location>
        <begin position="110"/>
        <end position="133"/>
    </location>
</feature>
<dbReference type="EMBL" id="MN740916">
    <property type="protein sequence ID" value="QHU17599.1"/>
    <property type="molecule type" value="Genomic_DNA"/>
</dbReference>
<keyword evidence="1" id="KW-1133">Transmembrane helix</keyword>
<accession>A0A6C0KIY4</accession>
<organism evidence="2">
    <name type="scientific">viral metagenome</name>
    <dbReference type="NCBI Taxonomy" id="1070528"/>
    <lineage>
        <taxon>unclassified sequences</taxon>
        <taxon>metagenomes</taxon>
        <taxon>organismal metagenomes</taxon>
    </lineage>
</organism>
<reference evidence="2" key="1">
    <citation type="journal article" date="2020" name="Nature">
        <title>Giant virus diversity and host interactions through global metagenomics.</title>
        <authorList>
            <person name="Schulz F."/>
            <person name="Roux S."/>
            <person name="Paez-Espino D."/>
            <person name="Jungbluth S."/>
            <person name="Walsh D.A."/>
            <person name="Denef V.J."/>
            <person name="McMahon K.D."/>
            <person name="Konstantinidis K.T."/>
            <person name="Eloe-Fadrosh E.A."/>
            <person name="Kyrpides N.C."/>
            <person name="Woyke T."/>
        </authorList>
    </citation>
    <scope>NUCLEOTIDE SEQUENCE</scope>
    <source>
        <strain evidence="2">GVMAG-S-3300012919-55</strain>
    </source>
</reference>
<proteinExistence type="predicted"/>